<dbReference type="Proteomes" id="UP000009192">
    <property type="component" value="Unassembled WGS sequence"/>
</dbReference>
<evidence type="ECO:0000313" key="15">
    <source>
        <dbReference type="EMBL" id="EDW08509.1"/>
    </source>
</evidence>
<evidence type="ECO:0000259" key="14">
    <source>
        <dbReference type="PROSITE" id="PS50199"/>
    </source>
</evidence>
<dbReference type="GO" id="GO:0003723">
    <property type="term" value="F:RNA binding"/>
    <property type="evidence" value="ECO:0007669"/>
    <property type="project" value="UniProtKB-KW"/>
</dbReference>
<evidence type="ECO:0000256" key="2">
    <source>
        <dbReference type="ARBA" id="ARBA00017543"/>
    </source>
</evidence>
<evidence type="ECO:0000256" key="13">
    <source>
        <dbReference type="SAM" id="MobiDB-lite"/>
    </source>
</evidence>
<keyword evidence="3" id="KW-0597">Phosphoprotein</keyword>
<evidence type="ECO:0000256" key="12">
    <source>
        <dbReference type="PROSITE-ProRule" id="PRU00322"/>
    </source>
</evidence>
<evidence type="ECO:0000256" key="8">
    <source>
        <dbReference type="ARBA" id="ARBA00022884"/>
    </source>
</evidence>
<keyword evidence="7 11" id="KW-0862">Zinc</keyword>
<name>B4KTE8_DROMO</name>
<organism evidence="15 16">
    <name type="scientific">Drosophila mojavensis</name>
    <name type="common">Fruit fly</name>
    <dbReference type="NCBI Taxonomy" id="7230"/>
    <lineage>
        <taxon>Eukaryota</taxon>
        <taxon>Metazoa</taxon>
        <taxon>Ecdysozoa</taxon>
        <taxon>Arthropoda</taxon>
        <taxon>Hexapoda</taxon>
        <taxon>Insecta</taxon>
        <taxon>Pterygota</taxon>
        <taxon>Neoptera</taxon>
        <taxon>Endopterygota</taxon>
        <taxon>Diptera</taxon>
        <taxon>Brachycera</taxon>
        <taxon>Muscomorpha</taxon>
        <taxon>Ephydroidea</taxon>
        <taxon>Drosophilidae</taxon>
        <taxon>Drosophila</taxon>
    </lineage>
</organism>
<dbReference type="InParanoid" id="B4KTE8"/>
<feature type="compositionally biased region" description="Acidic residues" evidence="13">
    <location>
        <begin position="197"/>
        <end position="211"/>
    </location>
</feature>
<gene>
    <name evidence="15" type="primary">Dmoj\GI20006</name>
    <name evidence="15" type="ORF">Dmoj_GI20006</name>
</gene>
<evidence type="ECO:0000256" key="3">
    <source>
        <dbReference type="ARBA" id="ARBA00022553"/>
    </source>
</evidence>
<evidence type="ECO:0000256" key="7">
    <source>
        <dbReference type="ARBA" id="ARBA00022833"/>
    </source>
</evidence>
<dbReference type="eggNOG" id="KOG1995">
    <property type="taxonomic scope" value="Eukaryota"/>
</dbReference>
<dbReference type="PANTHER" id="PTHR12999">
    <property type="entry name" value="ZINC FINGER RAN-BINDING DOMAIN-CONTAINING PROTEIN 2 ZRANB2-RELATED"/>
    <property type="match status" value="1"/>
</dbReference>
<dbReference type="AlphaFoldDB" id="B4KTE8"/>
<dbReference type="GO" id="GO:0005634">
    <property type="term" value="C:nucleus"/>
    <property type="evidence" value="ECO:0007669"/>
    <property type="project" value="UniProtKB-SubCell"/>
</dbReference>
<reference evidence="15 16" key="1">
    <citation type="journal article" date="2007" name="Nature">
        <title>Evolution of genes and genomes on the Drosophila phylogeny.</title>
        <authorList>
            <consortium name="Drosophila 12 Genomes Consortium"/>
            <person name="Clark A.G."/>
            <person name="Eisen M.B."/>
            <person name="Smith D.R."/>
            <person name="Bergman C.M."/>
            <person name="Oliver B."/>
            <person name="Markow T.A."/>
            <person name="Kaufman T.C."/>
            <person name="Kellis M."/>
            <person name="Gelbart W."/>
            <person name="Iyer V.N."/>
            <person name="Pollard D.A."/>
            <person name="Sackton T.B."/>
            <person name="Larracuente A.M."/>
            <person name="Singh N.D."/>
            <person name="Abad J.P."/>
            <person name="Abt D.N."/>
            <person name="Adryan B."/>
            <person name="Aguade M."/>
            <person name="Akashi H."/>
            <person name="Anderson W.W."/>
            <person name="Aquadro C.F."/>
            <person name="Ardell D.H."/>
            <person name="Arguello R."/>
            <person name="Artieri C.G."/>
            <person name="Barbash D.A."/>
            <person name="Barker D."/>
            <person name="Barsanti P."/>
            <person name="Batterham P."/>
            <person name="Batzoglou S."/>
            <person name="Begun D."/>
            <person name="Bhutkar A."/>
            <person name="Blanco E."/>
            <person name="Bosak S.A."/>
            <person name="Bradley R.K."/>
            <person name="Brand A.D."/>
            <person name="Brent M.R."/>
            <person name="Brooks A.N."/>
            <person name="Brown R.H."/>
            <person name="Butlin R.K."/>
            <person name="Caggese C."/>
            <person name="Calvi B.R."/>
            <person name="Bernardo de Carvalho A."/>
            <person name="Caspi A."/>
            <person name="Castrezana S."/>
            <person name="Celniker S.E."/>
            <person name="Chang J.L."/>
            <person name="Chapple C."/>
            <person name="Chatterji S."/>
            <person name="Chinwalla A."/>
            <person name="Civetta A."/>
            <person name="Clifton S.W."/>
            <person name="Comeron J.M."/>
            <person name="Costello J.C."/>
            <person name="Coyne J.A."/>
            <person name="Daub J."/>
            <person name="David R.G."/>
            <person name="Delcher A.L."/>
            <person name="Delehaunty K."/>
            <person name="Do C.B."/>
            <person name="Ebling H."/>
            <person name="Edwards K."/>
            <person name="Eickbush T."/>
            <person name="Evans J.D."/>
            <person name="Filipski A."/>
            <person name="Findeiss S."/>
            <person name="Freyhult E."/>
            <person name="Fulton L."/>
            <person name="Fulton R."/>
            <person name="Garcia A.C."/>
            <person name="Gardiner A."/>
            <person name="Garfield D.A."/>
            <person name="Garvin B.E."/>
            <person name="Gibson G."/>
            <person name="Gilbert D."/>
            <person name="Gnerre S."/>
            <person name="Godfrey J."/>
            <person name="Good R."/>
            <person name="Gotea V."/>
            <person name="Gravely B."/>
            <person name="Greenberg A.J."/>
            <person name="Griffiths-Jones S."/>
            <person name="Gross S."/>
            <person name="Guigo R."/>
            <person name="Gustafson E.A."/>
            <person name="Haerty W."/>
            <person name="Hahn M.W."/>
            <person name="Halligan D.L."/>
            <person name="Halpern A.L."/>
            <person name="Halter G.M."/>
            <person name="Han M.V."/>
            <person name="Heger A."/>
            <person name="Hillier L."/>
            <person name="Hinrichs A.S."/>
            <person name="Holmes I."/>
            <person name="Hoskins R.A."/>
            <person name="Hubisz M.J."/>
            <person name="Hultmark D."/>
            <person name="Huntley M.A."/>
            <person name="Jaffe D.B."/>
            <person name="Jagadeeshan S."/>
            <person name="Jeck W.R."/>
            <person name="Johnson J."/>
            <person name="Jones C.D."/>
            <person name="Jordan W.C."/>
            <person name="Karpen G.H."/>
            <person name="Kataoka E."/>
            <person name="Keightley P.D."/>
            <person name="Kheradpour P."/>
            <person name="Kirkness E.F."/>
            <person name="Koerich L.B."/>
            <person name="Kristiansen K."/>
            <person name="Kudrna D."/>
            <person name="Kulathinal R.J."/>
            <person name="Kumar S."/>
            <person name="Kwok R."/>
            <person name="Lander E."/>
            <person name="Langley C.H."/>
            <person name="Lapoint R."/>
            <person name="Lazzaro B.P."/>
            <person name="Lee S.J."/>
            <person name="Levesque L."/>
            <person name="Li R."/>
            <person name="Lin C.F."/>
            <person name="Lin M.F."/>
            <person name="Lindblad-Toh K."/>
            <person name="Llopart A."/>
            <person name="Long M."/>
            <person name="Low L."/>
            <person name="Lozovsky E."/>
            <person name="Lu J."/>
            <person name="Luo M."/>
            <person name="Machado C.A."/>
            <person name="Makalowski W."/>
            <person name="Marzo M."/>
            <person name="Matsuda M."/>
            <person name="Matzkin L."/>
            <person name="McAllister B."/>
            <person name="McBride C.S."/>
            <person name="McKernan B."/>
            <person name="McKernan K."/>
            <person name="Mendez-Lago M."/>
            <person name="Minx P."/>
            <person name="Mollenhauer M.U."/>
            <person name="Montooth K."/>
            <person name="Mount S.M."/>
            <person name="Mu X."/>
            <person name="Myers E."/>
            <person name="Negre B."/>
            <person name="Newfeld S."/>
            <person name="Nielsen R."/>
            <person name="Noor M.A."/>
            <person name="O'Grady P."/>
            <person name="Pachter L."/>
            <person name="Papaceit M."/>
            <person name="Parisi M.J."/>
            <person name="Parisi M."/>
            <person name="Parts L."/>
            <person name="Pedersen J.S."/>
            <person name="Pesole G."/>
            <person name="Phillippy A.M."/>
            <person name="Ponting C.P."/>
            <person name="Pop M."/>
            <person name="Porcelli D."/>
            <person name="Powell J.R."/>
            <person name="Prohaska S."/>
            <person name="Pruitt K."/>
            <person name="Puig M."/>
            <person name="Quesneville H."/>
            <person name="Ram K.R."/>
            <person name="Rand D."/>
            <person name="Rasmussen M.D."/>
            <person name="Reed L.K."/>
            <person name="Reenan R."/>
            <person name="Reily A."/>
            <person name="Remington K.A."/>
            <person name="Rieger T.T."/>
            <person name="Ritchie M.G."/>
            <person name="Robin C."/>
            <person name="Rogers Y.H."/>
            <person name="Rohde C."/>
            <person name="Rozas J."/>
            <person name="Rubenfield M.J."/>
            <person name="Ruiz A."/>
            <person name="Russo S."/>
            <person name="Salzberg S.L."/>
            <person name="Sanchez-Gracia A."/>
            <person name="Saranga D.J."/>
            <person name="Sato H."/>
            <person name="Schaeffer S.W."/>
            <person name="Schatz M.C."/>
            <person name="Schlenke T."/>
            <person name="Schwartz R."/>
            <person name="Segarra C."/>
            <person name="Singh R.S."/>
            <person name="Sirot L."/>
            <person name="Sirota M."/>
            <person name="Sisneros N.B."/>
            <person name="Smith C.D."/>
            <person name="Smith T.F."/>
            <person name="Spieth J."/>
            <person name="Stage D.E."/>
            <person name="Stark A."/>
            <person name="Stephan W."/>
            <person name="Strausberg R.L."/>
            <person name="Strempel S."/>
            <person name="Sturgill D."/>
            <person name="Sutton G."/>
            <person name="Sutton G.G."/>
            <person name="Tao W."/>
            <person name="Teichmann S."/>
            <person name="Tobari Y.N."/>
            <person name="Tomimura Y."/>
            <person name="Tsolas J.M."/>
            <person name="Valente V.L."/>
            <person name="Venter E."/>
            <person name="Venter J.C."/>
            <person name="Vicario S."/>
            <person name="Vieira F.G."/>
            <person name="Vilella A.J."/>
            <person name="Villasante A."/>
            <person name="Walenz B."/>
            <person name="Wang J."/>
            <person name="Wasserman M."/>
            <person name="Watts T."/>
            <person name="Wilson D."/>
            <person name="Wilson R.K."/>
            <person name="Wing R.A."/>
            <person name="Wolfner M.F."/>
            <person name="Wong A."/>
            <person name="Wong G.K."/>
            <person name="Wu C.I."/>
            <person name="Wu G."/>
            <person name="Yamamoto D."/>
            <person name="Yang H.P."/>
            <person name="Yang S.P."/>
            <person name="Yorke J.A."/>
            <person name="Yoshida K."/>
            <person name="Zdobnov E."/>
            <person name="Zhang P."/>
            <person name="Zhang Y."/>
            <person name="Zimin A.V."/>
            <person name="Baldwin J."/>
            <person name="Abdouelleil A."/>
            <person name="Abdulkadir J."/>
            <person name="Abebe A."/>
            <person name="Abera B."/>
            <person name="Abreu J."/>
            <person name="Acer S.C."/>
            <person name="Aftuck L."/>
            <person name="Alexander A."/>
            <person name="An P."/>
            <person name="Anderson E."/>
            <person name="Anderson S."/>
            <person name="Arachi H."/>
            <person name="Azer M."/>
            <person name="Bachantsang P."/>
            <person name="Barry A."/>
            <person name="Bayul T."/>
            <person name="Berlin A."/>
            <person name="Bessette D."/>
            <person name="Bloom T."/>
            <person name="Blye J."/>
            <person name="Boguslavskiy L."/>
            <person name="Bonnet C."/>
            <person name="Boukhgalter B."/>
            <person name="Bourzgui I."/>
            <person name="Brown A."/>
            <person name="Cahill P."/>
            <person name="Channer S."/>
            <person name="Cheshatsang Y."/>
            <person name="Chuda L."/>
            <person name="Citroen M."/>
            <person name="Collymore A."/>
            <person name="Cooke P."/>
            <person name="Costello M."/>
            <person name="D'Aco K."/>
            <person name="Daza R."/>
            <person name="De Haan G."/>
            <person name="DeGray S."/>
            <person name="DeMaso C."/>
            <person name="Dhargay N."/>
            <person name="Dooley K."/>
            <person name="Dooley E."/>
            <person name="Doricent M."/>
            <person name="Dorje P."/>
            <person name="Dorjee K."/>
            <person name="Dupes A."/>
            <person name="Elong R."/>
            <person name="Falk J."/>
            <person name="Farina A."/>
            <person name="Faro S."/>
            <person name="Ferguson D."/>
            <person name="Fisher S."/>
            <person name="Foley C.D."/>
            <person name="Franke A."/>
            <person name="Friedrich D."/>
            <person name="Gadbois L."/>
            <person name="Gearin G."/>
            <person name="Gearin C.R."/>
            <person name="Giannoukos G."/>
            <person name="Goode T."/>
            <person name="Graham J."/>
            <person name="Grandbois E."/>
            <person name="Grewal S."/>
            <person name="Gyaltsen K."/>
            <person name="Hafez N."/>
            <person name="Hagos B."/>
            <person name="Hall J."/>
            <person name="Henson C."/>
            <person name="Hollinger A."/>
            <person name="Honan T."/>
            <person name="Huard M.D."/>
            <person name="Hughes L."/>
            <person name="Hurhula B."/>
            <person name="Husby M.E."/>
            <person name="Kamat A."/>
            <person name="Kanga B."/>
            <person name="Kashin S."/>
            <person name="Khazanovich D."/>
            <person name="Kisner P."/>
            <person name="Lance K."/>
            <person name="Lara M."/>
            <person name="Lee W."/>
            <person name="Lennon N."/>
            <person name="Letendre F."/>
            <person name="LeVine R."/>
            <person name="Lipovsky A."/>
            <person name="Liu X."/>
            <person name="Liu J."/>
            <person name="Liu S."/>
            <person name="Lokyitsang T."/>
            <person name="Lokyitsang Y."/>
            <person name="Lubonja R."/>
            <person name="Lui A."/>
            <person name="MacDonald P."/>
            <person name="Magnisalis V."/>
            <person name="Maru K."/>
            <person name="Matthews C."/>
            <person name="McCusker W."/>
            <person name="McDonough S."/>
            <person name="Mehta T."/>
            <person name="Meldrim J."/>
            <person name="Meneus L."/>
            <person name="Mihai O."/>
            <person name="Mihalev A."/>
            <person name="Mihova T."/>
            <person name="Mittelman R."/>
            <person name="Mlenga V."/>
            <person name="Montmayeur A."/>
            <person name="Mulrain L."/>
            <person name="Navidi A."/>
            <person name="Naylor J."/>
            <person name="Negash T."/>
            <person name="Nguyen T."/>
            <person name="Nguyen N."/>
            <person name="Nicol R."/>
            <person name="Norbu C."/>
            <person name="Norbu N."/>
            <person name="Novod N."/>
            <person name="O'Neill B."/>
            <person name="Osman S."/>
            <person name="Markiewicz E."/>
            <person name="Oyono O.L."/>
            <person name="Patti C."/>
            <person name="Phunkhang P."/>
            <person name="Pierre F."/>
            <person name="Priest M."/>
            <person name="Raghuraman S."/>
            <person name="Rege F."/>
            <person name="Reyes R."/>
            <person name="Rise C."/>
            <person name="Rogov P."/>
            <person name="Ross K."/>
            <person name="Ryan E."/>
            <person name="Settipalli S."/>
            <person name="Shea T."/>
            <person name="Sherpa N."/>
            <person name="Shi L."/>
            <person name="Shih D."/>
            <person name="Sparrow T."/>
            <person name="Spaulding J."/>
            <person name="Stalker J."/>
            <person name="Stange-Thomann N."/>
            <person name="Stavropoulos S."/>
            <person name="Stone C."/>
            <person name="Strader C."/>
            <person name="Tesfaye S."/>
            <person name="Thomson T."/>
            <person name="Thoulutsang Y."/>
            <person name="Thoulutsang D."/>
            <person name="Topham K."/>
            <person name="Topping I."/>
            <person name="Tsamla T."/>
            <person name="Vassiliev H."/>
            <person name="Vo A."/>
            <person name="Wangchuk T."/>
            <person name="Wangdi T."/>
            <person name="Weiand M."/>
            <person name="Wilkinson J."/>
            <person name="Wilson A."/>
            <person name="Yadav S."/>
            <person name="Young G."/>
            <person name="Yu Q."/>
            <person name="Zembek L."/>
            <person name="Zhong D."/>
            <person name="Zimmer A."/>
            <person name="Zwirko Z."/>
            <person name="Jaffe D.B."/>
            <person name="Alvarez P."/>
            <person name="Brockman W."/>
            <person name="Butler J."/>
            <person name="Chin C."/>
            <person name="Gnerre S."/>
            <person name="Grabherr M."/>
            <person name="Kleber M."/>
            <person name="Mauceli E."/>
            <person name="MacCallum I."/>
        </authorList>
    </citation>
    <scope>NUCLEOTIDE SEQUENCE [LARGE SCALE GENOMIC DNA]</scope>
    <source>
        <strain evidence="16">Tucson 15081-1352.22</strain>
    </source>
</reference>
<dbReference type="Pfam" id="PF00641">
    <property type="entry name" value="Zn_ribbon_RanBP"/>
    <property type="match status" value="1"/>
</dbReference>
<evidence type="ECO:0000256" key="1">
    <source>
        <dbReference type="ARBA" id="ARBA00004123"/>
    </source>
</evidence>
<dbReference type="PROSITE" id="PS01358">
    <property type="entry name" value="ZF_RANBP2_1"/>
    <property type="match status" value="2"/>
</dbReference>
<dbReference type="InterPro" id="IPR036443">
    <property type="entry name" value="Znf_RanBP2_sf"/>
</dbReference>
<sequence length="311" mass="33700">MSILGSGGGGSGSSGGGSGISVSAGDWICPDIDCRHLNFARRLQCNKCNRERENINNEKLDRDRDRDRGNGSSGSSSSSSKKKLGTEIGKVAADKSRGLFSAEDWQCSKCANVNWARRQTCNMCNAPKFTDVEERTGFGGGYNDRGVVEYKEREDSDSEYDEFGRRKKRKNNDRGGDEDSRNRGRDEPKRARRSDIEGDEDEEEDDEDDDGDLSKYDLWGDNEVSSSNVKSKETDNGTSNNSSSAKEKLMPGTTATSKRASRASTSSISSSSSTSSSSSSDSSSTSSSSSSSSSNASNSKRDRKRSDGRSR</sequence>
<dbReference type="InterPro" id="IPR001876">
    <property type="entry name" value="Znf_RanBP2"/>
</dbReference>
<dbReference type="SUPFAM" id="SSF90209">
    <property type="entry name" value="Ran binding protein zinc finger-like"/>
    <property type="match status" value="2"/>
</dbReference>
<keyword evidence="5" id="KW-0677">Repeat</keyword>
<dbReference type="SMART" id="SM00547">
    <property type="entry name" value="ZnF_RBZ"/>
    <property type="match status" value="2"/>
</dbReference>
<dbReference type="PhylomeDB" id="B4KTE8"/>
<dbReference type="InterPro" id="IPR017337">
    <property type="entry name" value="ZRANB2"/>
</dbReference>
<feature type="region of interest" description="Disordered" evidence="13">
    <location>
        <begin position="132"/>
        <end position="311"/>
    </location>
</feature>
<feature type="compositionally biased region" description="Basic and acidic residues" evidence="13">
    <location>
        <begin position="59"/>
        <end position="69"/>
    </location>
</feature>
<feature type="compositionally biased region" description="Low complexity" evidence="13">
    <location>
        <begin position="262"/>
        <end position="298"/>
    </location>
</feature>
<comment type="subcellular location">
    <subcellularLocation>
        <location evidence="1 11">Nucleus</location>
    </subcellularLocation>
</comment>
<feature type="region of interest" description="Disordered" evidence="13">
    <location>
        <begin position="59"/>
        <end position="86"/>
    </location>
</feature>
<protein>
    <recommendedName>
        <fullName evidence="2 11">Zinc finger Ran-binding domain-containing protein 2</fullName>
    </recommendedName>
</protein>
<evidence type="ECO:0000256" key="10">
    <source>
        <dbReference type="ARBA" id="ARBA00025731"/>
    </source>
</evidence>
<feature type="domain" description="RanBP2-type" evidence="14">
    <location>
        <begin position="101"/>
        <end position="130"/>
    </location>
</feature>
<dbReference type="HOGENOM" id="CLU_061048_0_1_1"/>
<dbReference type="OrthoDB" id="1878647at2759"/>
<evidence type="ECO:0000256" key="9">
    <source>
        <dbReference type="ARBA" id="ARBA00023242"/>
    </source>
</evidence>
<dbReference type="PROSITE" id="PS50199">
    <property type="entry name" value="ZF_RANBP2_2"/>
    <property type="match status" value="2"/>
</dbReference>
<comment type="similarity">
    <text evidence="10 11">Belongs to the ZRANB2 family.</text>
</comment>
<dbReference type="GO" id="GO:0006396">
    <property type="term" value="P:RNA processing"/>
    <property type="evidence" value="ECO:0007669"/>
    <property type="project" value="InterPro"/>
</dbReference>
<proteinExistence type="inferred from homology"/>
<dbReference type="Gene3D" id="4.10.1060.10">
    <property type="entry name" value="Zinc finger, RanBP2-type"/>
    <property type="match status" value="2"/>
</dbReference>
<evidence type="ECO:0000256" key="5">
    <source>
        <dbReference type="ARBA" id="ARBA00022737"/>
    </source>
</evidence>
<dbReference type="OMA" id="WICPDID"/>
<dbReference type="GO" id="GO:0001530">
    <property type="term" value="F:lipopolysaccharide binding"/>
    <property type="evidence" value="ECO:0007669"/>
    <property type="project" value="TreeGrafter"/>
</dbReference>
<feature type="domain" description="RanBP2-type" evidence="14">
    <location>
        <begin position="23"/>
        <end position="54"/>
    </location>
</feature>
<dbReference type="EMBL" id="CH933808">
    <property type="protein sequence ID" value="EDW08509.1"/>
    <property type="molecule type" value="Genomic_DNA"/>
</dbReference>
<keyword evidence="4 11" id="KW-0479">Metal-binding</keyword>
<evidence type="ECO:0000256" key="6">
    <source>
        <dbReference type="ARBA" id="ARBA00022771"/>
    </source>
</evidence>
<keyword evidence="16" id="KW-1185">Reference proteome</keyword>
<evidence type="ECO:0000256" key="11">
    <source>
        <dbReference type="PIRNR" id="PIRNR037956"/>
    </source>
</evidence>
<accession>B4KTE8</accession>
<dbReference type="FunFam" id="4.10.1060.10:FF:000004">
    <property type="entry name" value="Zinc finger Ran-binding domain-containing protein 2"/>
    <property type="match status" value="1"/>
</dbReference>
<keyword evidence="9 11" id="KW-0539">Nucleus</keyword>
<dbReference type="KEGG" id="dmo:Dmoj_GI20006"/>
<evidence type="ECO:0000313" key="16">
    <source>
        <dbReference type="Proteomes" id="UP000009192"/>
    </source>
</evidence>
<keyword evidence="6 12" id="KW-0863">Zinc-finger</keyword>
<feature type="compositionally biased region" description="Basic and acidic residues" evidence="13">
    <location>
        <begin position="172"/>
        <end position="196"/>
    </location>
</feature>
<evidence type="ECO:0000256" key="4">
    <source>
        <dbReference type="ARBA" id="ARBA00022723"/>
    </source>
</evidence>
<dbReference type="PANTHER" id="PTHR12999:SF17">
    <property type="entry name" value="ZINC FINGER RAN-BINDING DOMAIN-CONTAINING PROTEIN 2"/>
    <property type="match status" value="1"/>
</dbReference>
<keyword evidence="8 11" id="KW-0694">RNA-binding</keyword>
<dbReference type="PIRSF" id="PIRSF037956">
    <property type="entry name" value="UCP037956_ZnF_Ran"/>
    <property type="match status" value="1"/>
</dbReference>
<dbReference type="GO" id="GO:0008270">
    <property type="term" value="F:zinc ion binding"/>
    <property type="evidence" value="ECO:0007669"/>
    <property type="project" value="UniProtKB-KW"/>
</dbReference>